<sequence length="55" mass="6384">MTVLPLSHQRIRTTDQEGLPPPLPPTCWPGWQRGKRTCMLVKEKAGWEMVELRVK</sequence>
<reference evidence="2" key="1">
    <citation type="journal article" date="2005" name="Genome Res.">
        <title>Gene and alternative splicing annotation with AIR.</title>
        <authorList>
            <person name="Florea L."/>
            <person name="Di Francesco V."/>
            <person name="Miller J."/>
            <person name="Turner R."/>
            <person name="Yao A."/>
            <person name="Harris M."/>
            <person name="Walenz B."/>
            <person name="Mobarry C."/>
            <person name="Merkulov G.V."/>
            <person name="Charlab R."/>
            <person name="Dew I."/>
            <person name="Deng Z."/>
            <person name="Istrail S."/>
            <person name="Li P."/>
            <person name="Sutton G."/>
        </authorList>
    </citation>
    <scope>NUCLEOTIDE SEQUENCE</scope>
    <source>
        <strain evidence="2">BN</strain>
    </source>
</reference>
<gene>
    <name evidence="2 4" type="primary">Tmsb4x</name>
    <name evidence="2" type="ORF">rCG_49699</name>
</gene>
<proteinExistence type="predicted"/>
<evidence type="ECO:0000313" key="3">
    <source>
        <dbReference type="Proteomes" id="UP000234681"/>
    </source>
</evidence>
<dbReference type="EMBL" id="CH474014">
    <property type="protein sequence ID" value="EDL90567.1"/>
    <property type="molecule type" value="Genomic_DNA"/>
</dbReference>
<protein>
    <submittedName>
        <fullName evidence="2">Thymosin, beta 4, isoform CRA_b</fullName>
    </submittedName>
</protein>
<accession>A6K2G4</accession>
<name>A6K2G4_RAT</name>
<dbReference type="Proteomes" id="UP000234681">
    <property type="component" value="Chromosome X"/>
</dbReference>
<evidence type="ECO:0000256" key="1">
    <source>
        <dbReference type="SAM" id="MobiDB-lite"/>
    </source>
</evidence>
<feature type="region of interest" description="Disordered" evidence="1">
    <location>
        <begin position="1"/>
        <end position="27"/>
    </location>
</feature>
<dbReference type="RGD" id="621622">
    <property type="gene designation" value="Tmsb4x"/>
</dbReference>
<organism evidence="2 3">
    <name type="scientific">Rattus norvegicus</name>
    <name type="common">Rat</name>
    <dbReference type="NCBI Taxonomy" id="10116"/>
    <lineage>
        <taxon>Eukaryota</taxon>
        <taxon>Metazoa</taxon>
        <taxon>Chordata</taxon>
        <taxon>Craniata</taxon>
        <taxon>Vertebrata</taxon>
        <taxon>Euteleostomi</taxon>
        <taxon>Mammalia</taxon>
        <taxon>Eutheria</taxon>
        <taxon>Euarchontoglires</taxon>
        <taxon>Glires</taxon>
        <taxon>Rodentia</taxon>
        <taxon>Myomorpha</taxon>
        <taxon>Muroidea</taxon>
        <taxon>Muridae</taxon>
        <taxon>Murinae</taxon>
        <taxon>Rattus</taxon>
    </lineage>
</organism>
<reference evidence="2 3" key="2">
    <citation type="submission" date="2005-09" db="EMBL/GenBank/DDBJ databases">
        <authorList>
            <person name="Mural R.J."/>
            <person name="Li P.W."/>
            <person name="Adams M.D."/>
            <person name="Amanatides P.G."/>
            <person name="Baden-Tillson H."/>
            <person name="Barnstead M."/>
            <person name="Chin S.H."/>
            <person name="Dew I."/>
            <person name="Evans C.A."/>
            <person name="Ferriera S."/>
            <person name="Flanigan M."/>
            <person name="Fosler C."/>
            <person name="Glodek A."/>
            <person name="Gu Z."/>
            <person name="Holt R.A."/>
            <person name="Jennings D."/>
            <person name="Kraft C.L."/>
            <person name="Lu F."/>
            <person name="Nguyen T."/>
            <person name="Nusskern D.R."/>
            <person name="Pfannkoch C.M."/>
            <person name="Sitter C."/>
            <person name="Sutton G.G."/>
            <person name="Venter J.C."/>
            <person name="Wang Z."/>
            <person name="Woodage T."/>
            <person name="Zheng X.H."/>
            <person name="Zhong F."/>
        </authorList>
    </citation>
    <scope>NUCLEOTIDE SEQUENCE [LARGE SCALE GENOMIC DNA]</scope>
    <source>
        <strain evidence="2">BN</strain>
        <strain evidence="3">BN, Sprague-Dawley</strain>
    </source>
</reference>
<dbReference type="EMBL" id="CH474014">
    <property type="protein sequence ID" value="EDL90566.1"/>
    <property type="molecule type" value="Genomic_DNA"/>
</dbReference>
<evidence type="ECO:0000313" key="2">
    <source>
        <dbReference type="EMBL" id="EDL90566.1"/>
    </source>
</evidence>
<evidence type="ECO:0000313" key="4">
    <source>
        <dbReference type="RGD" id="621622"/>
    </source>
</evidence>
<dbReference type="AlphaFoldDB" id="A6K2G4"/>